<dbReference type="EMBL" id="ATLK01000001">
    <property type="protein sequence ID" value="KFF31020.1"/>
    <property type="molecule type" value="Genomic_DNA"/>
</dbReference>
<evidence type="ECO:0000313" key="2">
    <source>
        <dbReference type="EMBL" id="KFF31020.1"/>
    </source>
</evidence>
<keyword evidence="1" id="KW-0812">Transmembrane</keyword>
<dbReference type="AlphaFoldDB" id="A0A080N439"/>
<gene>
    <name evidence="2" type="ORF">BBOMB_0350</name>
</gene>
<dbReference type="STRING" id="1341695.BBOMB_0350"/>
<keyword evidence="1" id="KW-0472">Membrane</keyword>
<reference evidence="2 3" key="1">
    <citation type="journal article" date="2014" name="Appl. Environ. Microbiol.">
        <title>Genomic encyclopedia of type strains of the genus Bifidobacterium.</title>
        <authorList>
            <person name="Milani C."/>
            <person name="Lugli G.A."/>
            <person name="Duranti S."/>
            <person name="Turroni F."/>
            <person name="Bottacini F."/>
            <person name="Mangifesta M."/>
            <person name="Sanchez B."/>
            <person name="Viappiani A."/>
            <person name="Mancabelli L."/>
            <person name="Taminiau B."/>
            <person name="Delcenserie V."/>
            <person name="Barrangou R."/>
            <person name="Margolles A."/>
            <person name="van Sinderen D."/>
            <person name="Ventura M."/>
        </authorList>
    </citation>
    <scope>NUCLEOTIDE SEQUENCE [LARGE SCALE GENOMIC DNA]</scope>
    <source>
        <strain evidence="2 3">DSM 19703</strain>
    </source>
</reference>
<keyword evidence="1" id="KW-1133">Transmembrane helix</keyword>
<dbReference type="InterPro" id="IPR003425">
    <property type="entry name" value="CCB3/YggT"/>
</dbReference>
<evidence type="ECO:0000256" key="1">
    <source>
        <dbReference type="SAM" id="Phobius"/>
    </source>
</evidence>
<feature type="transmembrane region" description="Helical" evidence="1">
    <location>
        <begin position="7"/>
        <end position="30"/>
    </location>
</feature>
<dbReference type="OrthoDB" id="3216131at2"/>
<dbReference type="Pfam" id="PF02325">
    <property type="entry name" value="CCB3_YggT"/>
    <property type="match status" value="1"/>
</dbReference>
<feature type="transmembrane region" description="Helical" evidence="1">
    <location>
        <begin position="74"/>
        <end position="95"/>
    </location>
</feature>
<accession>A0A080N439</accession>
<dbReference type="RefSeq" id="WP_044086539.1">
    <property type="nucleotide sequence ID" value="NZ_ATLK01000001.1"/>
</dbReference>
<comment type="caution">
    <text evidence="2">The sequence shown here is derived from an EMBL/GenBank/DDBJ whole genome shotgun (WGS) entry which is preliminary data.</text>
</comment>
<keyword evidence="3" id="KW-1185">Reference proteome</keyword>
<organism evidence="2 3">
    <name type="scientific">Bifidobacterium bombi DSM 19703</name>
    <dbReference type="NCBI Taxonomy" id="1341695"/>
    <lineage>
        <taxon>Bacteria</taxon>
        <taxon>Bacillati</taxon>
        <taxon>Actinomycetota</taxon>
        <taxon>Actinomycetes</taxon>
        <taxon>Bifidobacteriales</taxon>
        <taxon>Bifidobacteriaceae</taxon>
        <taxon>Bifidobacterium</taxon>
    </lineage>
</organism>
<evidence type="ECO:0000313" key="3">
    <source>
        <dbReference type="Proteomes" id="UP000028730"/>
    </source>
</evidence>
<proteinExistence type="predicted"/>
<name>A0A080N439_9BIFI</name>
<dbReference type="GO" id="GO:0016020">
    <property type="term" value="C:membrane"/>
    <property type="evidence" value="ECO:0007669"/>
    <property type="project" value="InterPro"/>
</dbReference>
<sequence length="96" mass="11094">MMYSLLFILAWVIGIYSNVLLIRVIIDWVLYLLPNYRPGQVVGAIVNVFYVLTDPPLRWLRRYIPPIRLGNVSLDISPLLLWFVLDIAVAVIRILA</sequence>
<feature type="transmembrane region" description="Helical" evidence="1">
    <location>
        <begin position="36"/>
        <end position="53"/>
    </location>
</feature>
<protein>
    <submittedName>
        <fullName evidence="2">YggT family protein</fullName>
    </submittedName>
</protein>
<dbReference type="eggNOG" id="COG0762">
    <property type="taxonomic scope" value="Bacteria"/>
</dbReference>
<dbReference type="Proteomes" id="UP000028730">
    <property type="component" value="Unassembled WGS sequence"/>
</dbReference>